<evidence type="ECO:0000256" key="6">
    <source>
        <dbReference type="HAMAP-Rule" id="MF_00314"/>
    </source>
</evidence>
<gene>
    <name evidence="6" type="primary">atpC</name>
    <name evidence="8" type="ORF">J422_04413</name>
</gene>
<dbReference type="PATRIC" id="fig|1069083.5.peg.865"/>
<keyword evidence="6" id="KW-1003">Cell membrane</keyword>
<dbReference type="InterPro" id="IPR036079">
    <property type="entry name" value="ATPase_csu/dsu_sf"/>
</dbReference>
<dbReference type="OrthoDB" id="4272at2157"/>
<dbReference type="GO" id="GO:0033179">
    <property type="term" value="C:proton-transporting V-type ATPase, V0 domain"/>
    <property type="evidence" value="ECO:0007669"/>
    <property type="project" value="InterPro"/>
</dbReference>
<keyword evidence="5 6" id="KW-0066">ATP synthesis</keyword>
<keyword evidence="8" id="KW-0378">Hydrolase</keyword>
<sequence>MEFLTILLMAAIVIIVLTVIVWITKMVIDLAPYAYVNARVRSREARLLDRNKINEILEAQSFDELIGILEDTDYSEYISKVSGKDPIFIEKAFDLYLANLYKFLYDIAPNKAKQVLKIFMKKFDIKNIKTLIRAKNINLDAEEISDLLLPFGNIPKEKLRELSEVKTVEEVIRGLEGTEYFKVLQEALTEYEHTKNIIYLELALDKYYLNSLKRVMMIEGKEEDTFREFIGRMIDIENLKVILKTKADGLSGEEVVKYLTSGYELAEWKLKDLANATNIEAVLGGLEGTKYAEILSECMDEYNREKSIYVFEKILDKYLLELGKKLSLRKPFGIGPIIGLIVSKELEIKNLKAIIKGKMENMKAEEIKNFLIYL</sequence>
<dbReference type="NCBIfam" id="TIGR02923">
    <property type="entry name" value="AhaC"/>
    <property type="match status" value="1"/>
</dbReference>
<keyword evidence="2 6" id="KW-0813">Transport</keyword>
<dbReference type="GO" id="GO:0005886">
    <property type="term" value="C:plasma membrane"/>
    <property type="evidence" value="ECO:0007669"/>
    <property type="project" value="UniProtKB-SubCell"/>
</dbReference>
<protein>
    <recommendedName>
        <fullName evidence="6">A-type ATP synthase subunit C</fullName>
    </recommendedName>
</protein>
<comment type="similarity">
    <text evidence="1 6">Belongs to the V-ATPase V0D/AC39 subunit family.</text>
</comment>
<dbReference type="PANTHER" id="PTHR38682:SF1">
    <property type="entry name" value="V-TYPE ATP SYNTHASE SUBUNIT C"/>
    <property type="match status" value="1"/>
</dbReference>
<dbReference type="InterPro" id="IPR035067">
    <property type="entry name" value="V-type_ATPase_csu/dsu"/>
</dbReference>
<evidence type="ECO:0000256" key="1">
    <source>
        <dbReference type="ARBA" id="ARBA00006709"/>
    </source>
</evidence>
<dbReference type="NCBIfam" id="NF002267">
    <property type="entry name" value="PRK01198.1-3"/>
    <property type="match status" value="1"/>
</dbReference>
<dbReference type="GO" id="GO:0046961">
    <property type="term" value="F:proton-transporting ATPase activity, rotational mechanism"/>
    <property type="evidence" value="ECO:0007669"/>
    <property type="project" value="InterPro"/>
</dbReference>
<keyword evidence="7" id="KW-0812">Transmembrane</keyword>
<dbReference type="RefSeq" id="WP_004591796.1">
    <property type="nucleotide sequence ID" value="NZ_APMM01000028.1"/>
</dbReference>
<comment type="subunit">
    <text evidence="6">Has multiple subunits with at least A(3), B(3), C, D, E, F, H, I and proteolipid K(x).</text>
</comment>
<dbReference type="Proteomes" id="UP000053695">
    <property type="component" value="Unassembled WGS sequence"/>
</dbReference>
<evidence type="ECO:0000256" key="4">
    <source>
        <dbReference type="ARBA" id="ARBA00023065"/>
    </source>
</evidence>
<evidence type="ECO:0000313" key="8">
    <source>
        <dbReference type="EMBL" id="ENN96082.1"/>
    </source>
</evidence>
<evidence type="ECO:0000313" key="9">
    <source>
        <dbReference type="Proteomes" id="UP000053695"/>
    </source>
</evidence>
<dbReference type="PANTHER" id="PTHR38682">
    <property type="entry name" value="V-TYPE ATP SYNTHASE SUBUNIT C"/>
    <property type="match status" value="1"/>
</dbReference>
<keyword evidence="9" id="KW-1185">Reference proteome</keyword>
<name>N6VY96_9EURY</name>
<dbReference type="GO" id="GO:0005524">
    <property type="term" value="F:ATP binding"/>
    <property type="evidence" value="ECO:0007669"/>
    <property type="project" value="UniProtKB-UniRule"/>
</dbReference>
<organism evidence="8 9">
    <name type="scientific">Methanocaldococcus villosus KIN24-T80</name>
    <dbReference type="NCBI Taxonomy" id="1069083"/>
    <lineage>
        <taxon>Archaea</taxon>
        <taxon>Methanobacteriati</taxon>
        <taxon>Methanobacteriota</taxon>
        <taxon>Methanomada group</taxon>
        <taxon>Methanococci</taxon>
        <taxon>Methanococcales</taxon>
        <taxon>Methanocaldococcaceae</taxon>
        <taxon>Methanocaldococcus</taxon>
    </lineage>
</organism>
<dbReference type="HAMAP" id="MF_00314">
    <property type="entry name" value="ATP_synth_C_arch"/>
    <property type="match status" value="1"/>
</dbReference>
<keyword evidence="7" id="KW-1133">Transmembrane helix</keyword>
<dbReference type="STRING" id="1069083.GCA_000371805_00641"/>
<dbReference type="GO" id="GO:0042777">
    <property type="term" value="P:proton motive force-driven plasma membrane ATP synthesis"/>
    <property type="evidence" value="ECO:0007669"/>
    <property type="project" value="UniProtKB-UniRule"/>
</dbReference>
<keyword evidence="3 6" id="KW-0375">Hydrogen ion transport</keyword>
<keyword evidence="4 6" id="KW-0406">Ion transport</keyword>
<dbReference type="EMBL" id="APMM01000028">
    <property type="protein sequence ID" value="ENN96082.1"/>
    <property type="molecule type" value="Genomic_DNA"/>
</dbReference>
<dbReference type="InterPro" id="IPR014272">
    <property type="entry name" value="ATPase_V0-cplx_csu"/>
</dbReference>
<comment type="subcellular location">
    <subcellularLocation>
        <location evidence="6">Cell membrane</location>
        <topology evidence="6">Peripheral membrane protein</topology>
    </subcellularLocation>
</comment>
<dbReference type="SUPFAM" id="SSF103486">
    <property type="entry name" value="V-type ATP synthase subunit C"/>
    <property type="match status" value="1"/>
</dbReference>
<dbReference type="InterPro" id="IPR044911">
    <property type="entry name" value="V-type_ATPase_csu/dsu_dom_3"/>
</dbReference>
<dbReference type="GO" id="GO:0016787">
    <property type="term" value="F:hydrolase activity"/>
    <property type="evidence" value="ECO:0007669"/>
    <property type="project" value="UniProtKB-KW"/>
</dbReference>
<comment type="function">
    <text evidence="6">Component of the A-type ATP synthase that produces ATP from ADP in the presence of a proton gradient across the membrane.</text>
</comment>
<dbReference type="InterPro" id="IPR002843">
    <property type="entry name" value="ATPase_V0-cplx_csu/dsu"/>
</dbReference>
<evidence type="ECO:0000256" key="7">
    <source>
        <dbReference type="SAM" id="Phobius"/>
    </source>
</evidence>
<evidence type="ECO:0000256" key="2">
    <source>
        <dbReference type="ARBA" id="ARBA00022448"/>
    </source>
</evidence>
<dbReference type="InterPro" id="IPR050873">
    <property type="entry name" value="V-ATPase_V0D/AC39_subunit"/>
</dbReference>
<feature type="transmembrane region" description="Helical" evidence="7">
    <location>
        <begin position="6"/>
        <end position="24"/>
    </location>
</feature>
<reference evidence="8 9" key="1">
    <citation type="journal article" date="2013" name="Genome Announc.">
        <title>Draft Genome Sequence of a Highly Flagellated, Fast-Swimming Archaeon, Methanocaldococcus villosus Strain KIN24-T80 (DSM 22612).</title>
        <authorList>
            <person name="Thennarasu S."/>
            <person name="Polireddy D."/>
            <person name="Antony A."/>
            <person name="Yada M.R."/>
            <person name="Algarawi S."/>
            <person name="Sivakumar N."/>
        </authorList>
    </citation>
    <scope>NUCLEOTIDE SEQUENCE [LARGE SCALE GENOMIC DNA]</scope>
    <source>
        <strain evidence="8 9">KIN24-T80</strain>
    </source>
</reference>
<dbReference type="GO" id="GO:0046933">
    <property type="term" value="F:proton-transporting ATP synthase activity, rotational mechanism"/>
    <property type="evidence" value="ECO:0007669"/>
    <property type="project" value="UniProtKB-UniRule"/>
</dbReference>
<dbReference type="Pfam" id="PF01992">
    <property type="entry name" value="vATP-synt_AC39"/>
    <property type="match status" value="1"/>
</dbReference>
<dbReference type="AlphaFoldDB" id="N6VY96"/>
<evidence type="ECO:0000256" key="3">
    <source>
        <dbReference type="ARBA" id="ARBA00022781"/>
    </source>
</evidence>
<dbReference type="Gene3D" id="1.10.132.50">
    <property type="entry name" value="ATP synthase (C/AC39) subunit, domain 3"/>
    <property type="match status" value="1"/>
</dbReference>
<evidence type="ECO:0000256" key="5">
    <source>
        <dbReference type="ARBA" id="ARBA00023310"/>
    </source>
</evidence>
<keyword evidence="6 7" id="KW-0472">Membrane</keyword>
<comment type="caution">
    <text evidence="8">The sequence shown here is derived from an EMBL/GenBank/DDBJ whole genome shotgun (WGS) entry which is preliminary data.</text>
</comment>
<proteinExistence type="inferred from homology"/>
<dbReference type="Gene3D" id="1.20.1690.10">
    <property type="entry name" value="V-type ATP synthase subunit C domain"/>
    <property type="match status" value="2"/>
</dbReference>
<accession>N6VY96</accession>